<name>A0ABX0HW84_9BURK</name>
<dbReference type="PROSITE" id="PS50995">
    <property type="entry name" value="HTH_MARR_2"/>
    <property type="match status" value="1"/>
</dbReference>
<proteinExistence type="predicted"/>
<dbReference type="SUPFAM" id="SSF46785">
    <property type="entry name" value="Winged helix' DNA-binding domain"/>
    <property type="match status" value="1"/>
</dbReference>
<accession>A0ABX0HW84</accession>
<dbReference type="RefSeq" id="WP_009858374.1">
    <property type="nucleotide sequence ID" value="NZ_JAAOCD010000003.1"/>
</dbReference>
<evidence type="ECO:0000259" key="1">
    <source>
        <dbReference type="PROSITE" id="PS50995"/>
    </source>
</evidence>
<dbReference type="PANTHER" id="PTHR33164">
    <property type="entry name" value="TRANSCRIPTIONAL REGULATOR, MARR FAMILY"/>
    <property type="match status" value="1"/>
</dbReference>
<feature type="domain" description="HTH marR-type" evidence="1">
    <location>
        <begin position="8"/>
        <end position="145"/>
    </location>
</feature>
<reference evidence="2 3" key="1">
    <citation type="submission" date="2020-03" db="EMBL/GenBank/DDBJ databases">
        <title>Rubrivivax benzoatilyticus JA2 (sequenced after 10 years sub-culturing).</title>
        <authorList>
            <person name="Gupta D."/>
            <person name="Chintalapati S."/>
            <person name="Chintalapati V.R."/>
        </authorList>
    </citation>
    <scope>NUCLEOTIDE SEQUENCE [LARGE SCALE GENOMIC DNA]</scope>
    <source>
        <strain evidence="2 3">JA2-Mal</strain>
    </source>
</reference>
<organism evidence="2 3">
    <name type="scientific">Rubrivivax benzoatilyticus</name>
    <dbReference type="NCBI Taxonomy" id="316997"/>
    <lineage>
        <taxon>Bacteria</taxon>
        <taxon>Pseudomonadati</taxon>
        <taxon>Pseudomonadota</taxon>
        <taxon>Betaproteobacteria</taxon>
        <taxon>Burkholderiales</taxon>
        <taxon>Sphaerotilaceae</taxon>
        <taxon>Rubrivivax</taxon>
    </lineage>
</organism>
<keyword evidence="3" id="KW-1185">Reference proteome</keyword>
<dbReference type="InterPro" id="IPR039422">
    <property type="entry name" value="MarR/SlyA-like"/>
</dbReference>
<evidence type="ECO:0000313" key="2">
    <source>
        <dbReference type="EMBL" id="NHK98566.1"/>
    </source>
</evidence>
<evidence type="ECO:0000313" key="3">
    <source>
        <dbReference type="Proteomes" id="UP000802098"/>
    </source>
</evidence>
<dbReference type="PANTHER" id="PTHR33164:SF43">
    <property type="entry name" value="HTH-TYPE TRANSCRIPTIONAL REPRESSOR YETL"/>
    <property type="match status" value="1"/>
</dbReference>
<comment type="caution">
    <text evidence="2">The sequence shown here is derived from an EMBL/GenBank/DDBJ whole genome shotgun (WGS) entry which is preliminary data.</text>
</comment>
<dbReference type="InterPro" id="IPR036390">
    <property type="entry name" value="WH_DNA-bd_sf"/>
</dbReference>
<dbReference type="InterPro" id="IPR000835">
    <property type="entry name" value="HTH_MarR-typ"/>
</dbReference>
<dbReference type="InterPro" id="IPR036388">
    <property type="entry name" value="WH-like_DNA-bd_sf"/>
</dbReference>
<sequence>MAHPTDDPARLVSTLMQAVQRLSSRLLARGDALLEPLELNSARWQALGAISQAGRPLSAPQLAEAVGVTRQGAQKQLHLLAREGLVAAAANPRHQRSPLYGLTAAGRRQLTAATALHEAWTARLAAGLPAAELADALGVLEALHARLADALPRGPAGATARR</sequence>
<gene>
    <name evidence="2" type="ORF">G7087_09290</name>
</gene>
<dbReference type="EMBL" id="JAAOCD010000003">
    <property type="protein sequence ID" value="NHK98566.1"/>
    <property type="molecule type" value="Genomic_DNA"/>
</dbReference>
<dbReference type="SMART" id="SM00347">
    <property type="entry name" value="HTH_MARR"/>
    <property type="match status" value="1"/>
</dbReference>
<dbReference type="Pfam" id="PF12802">
    <property type="entry name" value="MarR_2"/>
    <property type="match status" value="1"/>
</dbReference>
<dbReference type="Gene3D" id="1.10.10.10">
    <property type="entry name" value="Winged helix-like DNA-binding domain superfamily/Winged helix DNA-binding domain"/>
    <property type="match status" value="1"/>
</dbReference>
<dbReference type="Proteomes" id="UP000802098">
    <property type="component" value="Unassembled WGS sequence"/>
</dbReference>
<protein>
    <submittedName>
        <fullName evidence="2">MarR family transcriptional regulator</fullName>
    </submittedName>
</protein>